<protein>
    <submittedName>
        <fullName evidence="8">Tyrosine recombinase XerD</fullName>
    </submittedName>
</protein>
<dbReference type="CDD" id="cd00796">
    <property type="entry name" value="INT_Rci_Hp1_C"/>
    <property type="match status" value="1"/>
</dbReference>
<comment type="caution">
    <text evidence="8">The sequence shown here is derived from an EMBL/GenBank/DDBJ whole genome shotgun (WGS) entry which is preliminary data.</text>
</comment>
<dbReference type="InterPro" id="IPR010998">
    <property type="entry name" value="Integrase_recombinase_N"/>
</dbReference>
<dbReference type="GO" id="GO:0006310">
    <property type="term" value="P:DNA recombination"/>
    <property type="evidence" value="ECO:0007669"/>
    <property type="project" value="UniProtKB-KW"/>
</dbReference>
<evidence type="ECO:0000256" key="1">
    <source>
        <dbReference type="ARBA" id="ARBA00008857"/>
    </source>
</evidence>
<evidence type="ECO:0000313" key="8">
    <source>
        <dbReference type="EMBL" id="VDC50493.1"/>
    </source>
</evidence>
<dbReference type="SUPFAM" id="SSF56349">
    <property type="entry name" value="DNA breaking-rejoining enzymes"/>
    <property type="match status" value="1"/>
</dbReference>
<keyword evidence="2" id="KW-0229">DNA integration</keyword>
<evidence type="ECO:0000256" key="4">
    <source>
        <dbReference type="ARBA" id="ARBA00023172"/>
    </source>
</evidence>
<dbReference type="InterPro" id="IPR011010">
    <property type="entry name" value="DNA_brk_join_enz"/>
</dbReference>
<dbReference type="Gene3D" id="1.10.443.10">
    <property type="entry name" value="Intergrase catalytic core"/>
    <property type="match status" value="1"/>
</dbReference>
<dbReference type="GO" id="GO:0015074">
    <property type="term" value="P:DNA integration"/>
    <property type="evidence" value="ECO:0007669"/>
    <property type="project" value="UniProtKB-KW"/>
</dbReference>
<accession>A0A7Z9C754</accession>
<evidence type="ECO:0000259" key="6">
    <source>
        <dbReference type="PROSITE" id="PS51898"/>
    </source>
</evidence>
<dbReference type="InterPro" id="IPR044068">
    <property type="entry name" value="CB"/>
</dbReference>
<dbReference type="GO" id="GO:0003677">
    <property type="term" value="F:DNA binding"/>
    <property type="evidence" value="ECO:0007669"/>
    <property type="project" value="UniProtKB-UniRule"/>
</dbReference>
<dbReference type="PROSITE" id="PS51900">
    <property type="entry name" value="CB"/>
    <property type="match status" value="1"/>
</dbReference>
<organism evidence="8 9">
    <name type="scientific">Brevundimonas mediterranea</name>
    <dbReference type="NCBI Taxonomy" id="74329"/>
    <lineage>
        <taxon>Bacteria</taxon>
        <taxon>Pseudomonadati</taxon>
        <taxon>Pseudomonadota</taxon>
        <taxon>Alphaproteobacteria</taxon>
        <taxon>Caulobacterales</taxon>
        <taxon>Caulobacteraceae</taxon>
        <taxon>Brevundimonas</taxon>
    </lineage>
</organism>
<dbReference type="Gene3D" id="1.10.150.130">
    <property type="match status" value="1"/>
</dbReference>
<comment type="similarity">
    <text evidence="1">Belongs to the 'phage' integrase family.</text>
</comment>
<evidence type="ECO:0000259" key="7">
    <source>
        <dbReference type="PROSITE" id="PS51900"/>
    </source>
</evidence>
<dbReference type="PANTHER" id="PTHR30349">
    <property type="entry name" value="PHAGE INTEGRASE-RELATED"/>
    <property type="match status" value="1"/>
</dbReference>
<keyword evidence="3 5" id="KW-0238">DNA-binding</keyword>
<dbReference type="InterPro" id="IPR002104">
    <property type="entry name" value="Integrase_catalytic"/>
</dbReference>
<evidence type="ECO:0000256" key="2">
    <source>
        <dbReference type="ARBA" id="ARBA00022908"/>
    </source>
</evidence>
<feature type="domain" description="Core-binding (CB)" evidence="7">
    <location>
        <begin position="1"/>
        <end position="76"/>
    </location>
</feature>
<dbReference type="InterPro" id="IPR013762">
    <property type="entry name" value="Integrase-like_cat_sf"/>
</dbReference>
<keyword evidence="9" id="KW-1185">Reference proteome</keyword>
<dbReference type="Pfam" id="PF00589">
    <property type="entry name" value="Phage_integrase"/>
    <property type="match status" value="1"/>
</dbReference>
<evidence type="ECO:0000256" key="3">
    <source>
        <dbReference type="ARBA" id="ARBA00023125"/>
    </source>
</evidence>
<evidence type="ECO:0000256" key="5">
    <source>
        <dbReference type="PROSITE-ProRule" id="PRU01248"/>
    </source>
</evidence>
<dbReference type="InterPro" id="IPR050090">
    <property type="entry name" value="Tyrosine_recombinase_XerCD"/>
</dbReference>
<feature type="domain" description="Tyr recombinase" evidence="6">
    <location>
        <begin position="98"/>
        <end position="265"/>
    </location>
</feature>
<dbReference type="PANTHER" id="PTHR30349:SF64">
    <property type="entry name" value="PROPHAGE INTEGRASE INTD-RELATED"/>
    <property type="match status" value="1"/>
</dbReference>
<gene>
    <name evidence="8" type="primary">xerD_3</name>
    <name evidence="8" type="ORF">BREV_BREV_00240</name>
</gene>
<evidence type="ECO:0000313" key="9">
    <source>
        <dbReference type="Proteomes" id="UP000289220"/>
    </source>
</evidence>
<dbReference type="EMBL" id="UXHF01000003">
    <property type="protein sequence ID" value="VDC50493.1"/>
    <property type="molecule type" value="Genomic_DNA"/>
</dbReference>
<dbReference type="AlphaFoldDB" id="A0A7Z9C754"/>
<sequence length="286" mass="32393">MDRFIVEYLPTLKSSTQTRYRVSMRQLHPLFGSLLIDEINKTRLSDYVTARKRGGATNATIRRDLATLSCMFTCAITWDFCEANPVKSFGKRHLREAAPRSSYPSDAEIDRLVAHASVPAGRVIRFLGETGMRMEEVCSLEWSQVDLKRREVRLTKTKTSSPRIVPLSDQALGTIVGTPRHITSPYVFWHHDGERFTQFANAFRAIALRAKVNFRCHDLRHRFASVFLQTTGDLAVLQMILGHRSITMTLRYAHLLTDNLHASIRKLDTKVGTTTTENALETVAAS</sequence>
<dbReference type="Proteomes" id="UP000289220">
    <property type="component" value="Unassembled WGS sequence"/>
</dbReference>
<keyword evidence="4" id="KW-0233">DNA recombination</keyword>
<name>A0A7Z9C754_9CAUL</name>
<proteinExistence type="inferred from homology"/>
<dbReference type="PROSITE" id="PS51898">
    <property type="entry name" value="TYR_RECOMBINASE"/>
    <property type="match status" value="1"/>
</dbReference>
<reference evidence="8 9" key="1">
    <citation type="submission" date="2018-11" db="EMBL/GenBank/DDBJ databases">
        <authorList>
            <person name="Peiro R."/>
            <person name="Begona"/>
            <person name="Cbmso G."/>
            <person name="Lopez M."/>
            <person name="Gonzalez S."/>
            <person name="Sacristan E."/>
            <person name="Castillo E."/>
        </authorList>
    </citation>
    <scope>NUCLEOTIDE SEQUENCE [LARGE SCALE GENOMIC DNA]</scope>
    <source>
        <strain evidence="8">Brev_genome</strain>
    </source>
</reference>